<organism evidence="1 2">
    <name type="scientific">Vibrio phage YC</name>
    <dbReference type="NCBI Taxonomy" id="2267403"/>
    <lineage>
        <taxon>Viruses</taxon>
        <taxon>Duplodnaviria</taxon>
        <taxon>Heunggongvirae</taxon>
        <taxon>Uroviricota</taxon>
        <taxon>Caudoviricetes</taxon>
        <taxon>Pantevenvirales</taxon>
        <taxon>Ackermannviridae</taxon>
        <taxon>Campanilevirus</taxon>
        <taxon>Campanilevirus YC</taxon>
    </lineage>
</organism>
<dbReference type="Proteomes" id="UP000260311">
    <property type="component" value="Segment"/>
</dbReference>
<dbReference type="RefSeq" id="YP_009838236.1">
    <property type="nucleotide sequence ID" value="NC_048709.1"/>
</dbReference>
<dbReference type="KEGG" id="vg:55608468"/>
<evidence type="ECO:0000313" key="1">
    <source>
        <dbReference type="EMBL" id="AXC34390.1"/>
    </source>
</evidence>
<name>A0A384ZRY2_9CAUD</name>
<protein>
    <submittedName>
        <fullName evidence="1">Uncharacterized protein</fullName>
    </submittedName>
</protein>
<reference evidence="1 2" key="1">
    <citation type="submission" date="2018-05" db="EMBL/GenBank/DDBJ databases">
        <title>The genome of Vibrio coralliilyticus phage YC.</title>
        <authorList>
            <person name="Benler S."/>
        </authorList>
    </citation>
    <scope>NUCLEOTIDE SEQUENCE [LARGE SCALE GENOMIC DNA]</scope>
</reference>
<dbReference type="GeneID" id="55608468"/>
<accession>A0A384ZRY2</accession>
<sequence length="144" mass="15754">MSKKQLQQTIAAEYKAWSGADPVMVDVVNGQHVVGVQGGLIIVKDDQSLQFSVDMMTSPYIAAQVSAWLSQAFDCTLAEPHCADVKNDGETVFGVDEALDVYLSNRRQETVQIMSEIAAERQAEKMGMAEGDLEVESAKKLELE</sequence>
<evidence type="ECO:0000313" key="2">
    <source>
        <dbReference type="Proteomes" id="UP000260311"/>
    </source>
</evidence>
<dbReference type="EMBL" id="MH375644">
    <property type="protein sequence ID" value="AXC34390.1"/>
    <property type="molecule type" value="Genomic_DNA"/>
</dbReference>
<proteinExistence type="predicted"/>
<keyword evidence="2" id="KW-1185">Reference proteome</keyword>